<keyword evidence="4 8" id="KW-0808">Transferase</keyword>
<evidence type="ECO:0000256" key="4">
    <source>
        <dbReference type="ARBA" id="ARBA00022679"/>
    </source>
</evidence>
<dbReference type="SMART" id="SM00504">
    <property type="entry name" value="Ubox"/>
    <property type="match status" value="1"/>
</dbReference>
<comment type="caution">
    <text evidence="8">The sequence shown here is derived from an EMBL/GenBank/DDBJ whole genome shotgun (WGS) entry which is preliminary data.</text>
</comment>
<dbReference type="FunFam" id="3.30.40.10:FF:000442">
    <property type="entry name" value="RING-type E3 ubiquitin transferase"/>
    <property type="match status" value="1"/>
</dbReference>
<comment type="pathway">
    <text evidence="2">Protein modification; protein ubiquitination.</text>
</comment>
<reference evidence="8" key="1">
    <citation type="journal article" date="2023" name="Science">
        <title>Elucidation of the pathway for biosynthesis of saponin adjuvants from the soapbark tree.</title>
        <authorList>
            <person name="Reed J."/>
            <person name="Orme A."/>
            <person name="El-Demerdash A."/>
            <person name="Owen C."/>
            <person name="Martin L.B.B."/>
            <person name="Misra R.C."/>
            <person name="Kikuchi S."/>
            <person name="Rejzek M."/>
            <person name="Martin A.C."/>
            <person name="Harkess A."/>
            <person name="Leebens-Mack J."/>
            <person name="Louveau T."/>
            <person name="Stephenson M.J."/>
            <person name="Osbourn A."/>
        </authorList>
    </citation>
    <scope>NUCLEOTIDE SEQUENCE</scope>
    <source>
        <strain evidence="8">S10</strain>
    </source>
</reference>
<sequence>MAKTALMVVDSDPTVHRLKKVLFRLVKAIVDDEDYSIETIVEAEETLRALKELQLSTCSFSFKLQDILLSCPEEFRCPLSKELMTDPVILYSGQTYDNPYIQKWLKAGNRSCPLTQKVLAVNTTLIPNYLIREIIAEWCKNKGIELSAIVNKEGITKSDRDNFHFLLEKISSSFVEQQEAAKELQLLTKMPSFHALFGESVDAIPQLLNPLSGHDSLQKGIMTTLLNLSNHDDNKKLLAENRVVMALLMKDLGSGTTETRSIAAATLFNLSILDSNKEIIGKSGALKLLIDLLEEGLSLVVKDVASAIFTLCAMDDNKKRAVTEGAVGVILKKIMSNSNIDEILPILGILSENAYGLRDMRKLKAVPALLGIIRVTSCERNKEICIVILHNICLYDRTKLQEIREEENNHGTISAIAQNGTPRAKREATWILGRLRSVSAMLDDWLFKITKSD</sequence>
<dbReference type="InterPro" id="IPR011989">
    <property type="entry name" value="ARM-like"/>
</dbReference>
<keyword evidence="6" id="KW-0833">Ubl conjugation pathway</keyword>
<dbReference type="Gene3D" id="3.30.40.10">
    <property type="entry name" value="Zinc/RING finger domain, C3HC4 (zinc finger)"/>
    <property type="match status" value="1"/>
</dbReference>
<dbReference type="CDD" id="cd16664">
    <property type="entry name" value="RING-Ubox_PUB"/>
    <property type="match status" value="1"/>
</dbReference>
<dbReference type="PANTHER" id="PTHR23315:SF253">
    <property type="entry name" value="U-BOX DOMAIN-CONTAINING PROTEIN 9"/>
    <property type="match status" value="1"/>
</dbReference>
<evidence type="ECO:0000313" key="9">
    <source>
        <dbReference type="Proteomes" id="UP001163823"/>
    </source>
</evidence>
<proteinExistence type="predicted"/>
<dbReference type="PROSITE" id="PS51698">
    <property type="entry name" value="U_BOX"/>
    <property type="match status" value="1"/>
</dbReference>
<dbReference type="InterPro" id="IPR003613">
    <property type="entry name" value="Ubox_domain"/>
</dbReference>
<keyword evidence="5" id="KW-0677">Repeat</keyword>
<evidence type="ECO:0000313" key="8">
    <source>
        <dbReference type="EMBL" id="KAJ7961628.1"/>
    </source>
</evidence>
<dbReference type="SUPFAM" id="SSF48371">
    <property type="entry name" value="ARM repeat"/>
    <property type="match status" value="1"/>
</dbReference>
<dbReference type="AlphaFoldDB" id="A0AAD7LP60"/>
<dbReference type="InterPro" id="IPR016024">
    <property type="entry name" value="ARM-type_fold"/>
</dbReference>
<dbReference type="PANTHER" id="PTHR23315">
    <property type="entry name" value="U BOX DOMAIN-CONTAINING"/>
    <property type="match status" value="1"/>
</dbReference>
<feature type="domain" description="U-box" evidence="7">
    <location>
        <begin position="70"/>
        <end position="145"/>
    </location>
</feature>
<keyword evidence="9" id="KW-1185">Reference proteome</keyword>
<dbReference type="Pfam" id="PF04564">
    <property type="entry name" value="U-box"/>
    <property type="match status" value="1"/>
</dbReference>
<dbReference type="SUPFAM" id="SSF57850">
    <property type="entry name" value="RING/U-box"/>
    <property type="match status" value="1"/>
</dbReference>
<dbReference type="KEGG" id="qsa:O6P43_016953"/>
<evidence type="ECO:0000259" key="7">
    <source>
        <dbReference type="PROSITE" id="PS51698"/>
    </source>
</evidence>
<evidence type="ECO:0000256" key="6">
    <source>
        <dbReference type="ARBA" id="ARBA00022786"/>
    </source>
</evidence>
<organism evidence="8 9">
    <name type="scientific">Quillaja saponaria</name>
    <name type="common">Soap bark tree</name>
    <dbReference type="NCBI Taxonomy" id="32244"/>
    <lineage>
        <taxon>Eukaryota</taxon>
        <taxon>Viridiplantae</taxon>
        <taxon>Streptophyta</taxon>
        <taxon>Embryophyta</taxon>
        <taxon>Tracheophyta</taxon>
        <taxon>Spermatophyta</taxon>
        <taxon>Magnoliopsida</taxon>
        <taxon>eudicotyledons</taxon>
        <taxon>Gunneridae</taxon>
        <taxon>Pentapetalae</taxon>
        <taxon>rosids</taxon>
        <taxon>fabids</taxon>
        <taxon>Fabales</taxon>
        <taxon>Quillajaceae</taxon>
        <taxon>Quillaja</taxon>
    </lineage>
</organism>
<dbReference type="InterPro" id="IPR000225">
    <property type="entry name" value="Armadillo"/>
</dbReference>
<evidence type="ECO:0000256" key="5">
    <source>
        <dbReference type="ARBA" id="ARBA00022737"/>
    </source>
</evidence>
<dbReference type="GO" id="GO:0061630">
    <property type="term" value="F:ubiquitin protein ligase activity"/>
    <property type="evidence" value="ECO:0007669"/>
    <property type="project" value="UniProtKB-EC"/>
</dbReference>
<name>A0AAD7LP60_QUISA</name>
<dbReference type="EC" id="2.3.2.27" evidence="3"/>
<evidence type="ECO:0000256" key="1">
    <source>
        <dbReference type="ARBA" id="ARBA00000900"/>
    </source>
</evidence>
<comment type="catalytic activity">
    <reaction evidence="1">
        <text>S-ubiquitinyl-[E2 ubiquitin-conjugating enzyme]-L-cysteine + [acceptor protein]-L-lysine = [E2 ubiquitin-conjugating enzyme]-L-cysteine + N(6)-ubiquitinyl-[acceptor protein]-L-lysine.</text>
        <dbReference type="EC" id="2.3.2.27"/>
    </reaction>
</comment>
<dbReference type="SMART" id="SM00185">
    <property type="entry name" value="ARM"/>
    <property type="match status" value="4"/>
</dbReference>
<dbReference type="InterPro" id="IPR013083">
    <property type="entry name" value="Znf_RING/FYVE/PHD"/>
</dbReference>
<dbReference type="EMBL" id="JARAOO010000007">
    <property type="protein sequence ID" value="KAJ7961628.1"/>
    <property type="molecule type" value="Genomic_DNA"/>
</dbReference>
<accession>A0AAD7LP60</accession>
<dbReference type="InterPro" id="IPR045210">
    <property type="entry name" value="RING-Ubox_PUB"/>
</dbReference>
<dbReference type="GO" id="GO:0016567">
    <property type="term" value="P:protein ubiquitination"/>
    <property type="evidence" value="ECO:0007669"/>
    <property type="project" value="InterPro"/>
</dbReference>
<dbReference type="Gene3D" id="1.25.10.10">
    <property type="entry name" value="Leucine-rich Repeat Variant"/>
    <property type="match status" value="2"/>
</dbReference>
<dbReference type="Proteomes" id="UP001163823">
    <property type="component" value="Chromosome 7"/>
</dbReference>
<evidence type="ECO:0000256" key="2">
    <source>
        <dbReference type="ARBA" id="ARBA00004906"/>
    </source>
</evidence>
<evidence type="ECO:0000256" key="3">
    <source>
        <dbReference type="ARBA" id="ARBA00012483"/>
    </source>
</evidence>
<gene>
    <name evidence="8" type="ORF">O6P43_016953</name>
</gene>
<protein>
    <recommendedName>
        <fullName evidence="3">RING-type E3 ubiquitin transferase</fullName>
        <ecNumber evidence="3">2.3.2.27</ecNumber>
    </recommendedName>
</protein>